<evidence type="ECO:0000259" key="1">
    <source>
        <dbReference type="Pfam" id="PF02554"/>
    </source>
</evidence>
<comment type="caution">
    <text evidence="2">The sequence shown here is derived from an EMBL/GenBank/DDBJ whole genome shotgun (WGS) entry which is preliminary data.</text>
</comment>
<name>A0ABW0PH68_9BURK</name>
<evidence type="ECO:0000313" key="2">
    <source>
        <dbReference type="EMBL" id="MFC5511358.1"/>
    </source>
</evidence>
<evidence type="ECO:0000313" key="3">
    <source>
        <dbReference type="Proteomes" id="UP001596031"/>
    </source>
</evidence>
<reference evidence="3" key="1">
    <citation type="journal article" date="2019" name="Int. J. Syst. Evol. Microbiol.">
        <title>The Global Catalogue of Microorganisms (GCM) 10K type strain sequencing project: providing services to taxonomists for standard genome sequencing and annotation.</title>
        <authorList>
            <consortium name="The Broad Institute Genomics Platform"/>
            <consortium name="The Broad Institute Genome Sequencing Center for Infectious Disease"/>
            <person name="Wu L."/>
            <person name="Ma J."/>
        </authorList>
    </citation>
    <scope>NUCLEOTIDE SEQUENCE [LARGE SCALE GENOMIC DNA]</scope>
    <source>
        <strain evidence="3">CCUG 38813</strain>
    </source>
</reference>
<sequence length="114" mass="12359">MPVHARGVRAAPLWRPRSDWPRSGPQVYYYNKLRDNVLGKKDVLLEHHLAAFIGAGPLVGPALAARMGHRPGRILILPAGRGALPRWCLPARGARGAAFPPALRQRKAAAPPPT</sequence>
<accession>A0ABW0PH68</accession>
<gene>
    <name evidence="2" type="ORF">ACFPOU_09505</name>
</gene>
<feature type="domain" description="CstA N-terminal" evidence="1">
    <location>
        <begin position="31"/>
        <end position="77"/>
    </location>
</feature>
<dbReference type="InterPro" id="IPR003706">
    <property type="entry name" value="CstA_N"/>
</dbReference>
<organism evidence="2 3">
    <name type="scientific">Massilia jejuensis</name>
    <dbReference type="NCBI Taxonomy" id="648894"/>
    <lineage>
        <taxon>Bacteria</taxon>
        <taxon>Pseudomonadati</taxon>
        <taxon>Pseudomonadota</taxon>
        <taxon>Betaproteobacteria</taxon>
        <taxon>Burkholderiales</taxon>
        <taxon>Oxalobacteraceae</taxon>
        <taxon>Telluria group</taxon>
        <taxon>Massilia</taxon>
    </lineage>
</organism>
<dbReference type="EMBL" id="JBHSMS010000029">
    <property type="protein sequence ID" value="MFC5511358.1"/>
    <property type="molecule type" value="Genomic_DNA"/>
</dbReference>
<protein>
    <submittedName>
        <fullName evidence="2">Carbon starvation CstA family protein</fullName>
    </submittedName>
</protein>
<proteinExistence type="predicted"/>
<keyword evidence="3" id="KW-1185">Reference proteome</keyword>
<dbReference type="Proteomes" id="UP001596031">
    <property type="component" value="Unassembled WGS sequence"/>
</dbReference>
<dbReference type="Pfam" id="PF02554">
    <property type="entry name" value="CstA"/>
    <property type="match status" value="1"/>
</dbReference>
<dbReference type="RefSeq" id="WP_379719862.1">
    <property type="nucleotide sequence ID" value="NZ_JBHSMS010000029.1"/>
</dbReference>